<feature type="transmembrane region" description="Helical" evidence="1">
    <location>
        <begin position="102"/>
        <end position="119"/>
    </location>
</feature>
<dbReference type="EMBL" id="JANBQD010000034">
    <property type="protein sequence ID" value="KAJ1991766.1"/>
    <property type="molecule type" value="Genomic_DNA"/>
</dbReference>
<sequence>MGDLIAHRNRNDSNAKHLHVAIATLSIACLAPFFAAAIAPINKVVRSNGVYLIARESNFGNEVKQTLAMFKNKYMLLLLPYMFSYPFLYSVANAVLEDTLTVILYDLGKLSIIAMGQLLDVPWSTRRTRGLVGYATLLFFFVLSSSLTVTTRMLDNGWGQVDPSWSKARINEFLTMNALKIHRGISMASYFFGGVASSFIELFGFWVIGTLTNDVRACGRFVGTYHSVMSIGGMVGIQIISNVPLKYVPINMPAFAGLAITIISLILLYFIIRRITDTNDWTLGKIANTENSTDGNTKSDQSSETYMVITDVKYRHIEDQAGD</sequence>
<feature type="transmembrane region" description="Helical" evidence="1">
    <location>
        <begin position="131"/>
        <end position="149"/>
    </location>
</feature>
<dbReference type="Proteomes" id="UP001151295">
    <property type="component" value="Unassembled WGS sequence"/>
</dbReference>
<feature type="transmembrane region" description="Helical" evidence="1">
    <location>
        <begin position="20"/>
        <end position="39"/>
    </location>
</feature>
<accession>A0ABQ8PNX4</accession>
<comment type="caution">
    <text evidence="2">The sequence shown here is derived from an EMBL/GenBank/DDBJ whole genome shotgun (WGS) entry which is preliminary data.</text>
</comment>
<protein>
    <submittedName>
        <fullName evidence="2">Uncharacterized protein</fullName>
    </submittedName>
</protein>
<keyword evidence="1" id="KW-0472">Membrane</keyword>
<feature type="transmembrane region" description="Helical" evidence="1">
    <location>
        <begin position="187"/>
        <end position="209"/>
    </location>
</feature>
<organism evidence="2 3">
    <name type="scientific">Coemansia umbellata</name>
    <dbReference type="NCBI Taxonomy" id="1424467"/>
    <lineage>
        <taxon>Eukaryota</taxon>
        <taxon>Fungi</taxon>
        <taxon>Fungi incertae sedis</taxon>
        <taxon>Zoopagomycota</taxon>
        <taxon>Kickxellomycotina</taxon>
        <taxon>Kickxellomycetes</taxon>
        <taxon>Kickxellales</taxon>
        <taxon>Kickxellaceae</taxon>
        <taxon>Coemansia</taxon>
    </lineage>
</organism>
<evidence type="ECO:0000313" key="2">
    <source>
        <dbReference type="EMBL" id="KAJ1991766.1"/>
    </source>
</evidence>
<feature type="transmembrane region" description="Helical" evidence="1">
    <location>
        <begin position="221"/>
        <end position="240"/>
    </location>
</feature>
<evidence type="ECO:0000256" key="1">
    <source>
        <dbReference type="SAM" id="Phobius"/>
    </source>
</evidence>
<feature type="transmembrane region" description="Helical" evidence="1">
    <location>
        <begin position="252"/>
        <end position="272"/>
    </location>
</feature>
<gene>
    <name evidence="2" type="ORF">EDC05_003263</name>
</gene>
<name>A0ABQ8PNX4_9FUNG</name>
<evidence type="ECO:0000313" key="3">
    <source>
        <dbReference type="Proteomes" id="UP001151295"/>
    </source>
</evidence>
<reference evidence="2" key="1">
    <citation type="submission" date="2022-07" db="EMBL/GenBank/DDBJ databases">
        <title>Phylogenomic reconstructions and comparative analyses of Kickxellomycotina fungi.</title>
        <authorList>
            <person name="Reynolds N.K."/>
            <person name="Stajich J.E."/>
            <person name="Barry K."/>
            <person name="Grigoriev I.V."/>
            <person name="Crous P."/>
            <person name="Smith M.E."/>
        </authorList>
    </citation>
    <scope>NUCLEOTIDE SEQUENCE</scope>
    <source>
        <strain evidence="2">BCRC 34882</strain>
    </source>
</reference>
<keyword evidence="1" id="KW-0812">Transmembrane</keyword>
<keyword evidence="1" id="KW-1133">Transmembrane helix</keyword>
<keyword evidence="3" id="KW-1185">Reference proteome</keyword>
<proteinExistence type="predicted"/>
<feature type="transmembrane region" description="Helical" evidence="1">
    <location>
        <begin position="74"/>
        <end position="96"/>
    </location>
</feature>